<feature type="domain" description="Aspartate/glutamate/uridylate kinase" evidence="12">
    <location>
        <begin position="4"/>
        <end position="278"/>
    </location>
</feature>
<dbReference type="InterPro" id="IPR045865">
    <property type="entry name" value="ACT-like_dom_sf"/>
</dbReference>
<dbReference type="UniPathway" id="UPA00034">
    <property type="reaction ID" value="UER00015"/>
</dbReference>
<evidence type="ECO:0000256" key="10">
    <source>
        <dbReference type="RuleBase" id="RU003448"/>
    </source>
</evidence>
<dbReference type="AlphaFoldDB" id="A0A2P5SZX4"/>
<dbReference type="Gene3D" id="3.40.1160.10">
    <property type="entry name" value="Acetylglutamate kinase-like"/>
    <property type="match status" value="1"/>
</dbReference>
<dbReference type="NCBIfam" id="NF006570">
    <property type="entry name" value="PRK09084.1"/>
    <property type="match status" value="1"/>
</dbReference>
<dbReference type="PROSITE" id="PS00324">
    <property type="entry name" value="ASPARTOKINASE"/>
    <property type="match status" value="1"/>
</dbReference>
<dbReference type="Pfam" id="PF00696">
    <property type="entry name" value="AA_kinase"/>
    <property type="match status" value="1"/>
</dbReference>
<feature type="binding site" evidence="9">
    <location>
        <begin position="223"/>
        <end position="224"/>
    </location>
    <ligand>
        <name>ATP</name>
        <dbReference type="ChEBI" id="CHEBI:30616"/>
    </ligand>
</feature>
<dbReference type="SUPFAM" id="SSF55021">
    <property type="entry name" value="ACT-like"/>
    <property type="match status" value="2"/>
</dbReference>
<proteinExistence type="inferred from homology"/>
<dbReference type="GO" id="GO:0004072">
    <property type="term" value="F:aspartate kinase activity"/>
    <property type="evidence" value="ECO:0007669"/>
    <property type="project" value="UniProtKB-EC"/>
</dbReference>
<comment type="caution">
    <text evidence="14">The sequence shown here is derived from an EMBL/GenBank/DDBJ whole genome shotgun (WGS) entry which is preliminary data.</text>
</comment>
<evidence type="ECO:0000256" key="11">
    <source>
        <dbReference type="RuleBase" id="RU004249"/>
    </source>
</evidence>
<evidence type="ECO:0000256" key="7">
    <source>
        <dbReference type="ARBA" id="ARBA00023154"/>
    </source>
</evidence>
<dbReference type="GO" id="GO:0009089">
    <property type="term" value="P:lysine biosynthetic process via diaminopimelate"/>
    <property type="evidence" value="ECO:0007669"/>
    <property type="project" value="UniProtKB-UniPathway"/>
</dbReference>
<dbReference type="InterPro" id="IPR054352">
    <property type="entry name" value="ACT_Aspartokinase"/>
</dbReference>
<comment type="similarity">
    <text evidence="2 10">Belongs to the aspartokinase family.</text>
</comment>
<evidence type="ECO:0000313" key="14">
    <source>
        <dbReference type="EMBL" id="PPI87899.1"/>
    </source>
</evidence>
<evidence type="ECO:0000259" key="12">
    <source>
        <dbReference type="Pfam" id="PF00696"/>
    </source>
</evidence>
<dbReference type="GO" id="GO:0009088">
    <property type="term" value="P:threonine biosynthetic process"/>
    <property type="evidence" value="ECO:0007669"/>
    <property type="project" value="UniProtKB-UniPathway"/>
</dbReference>
<organism evidence="14 15">
    <name type="scientific">Candidatus Pantoea edessiphila</name>
    <dbReference type="NCBI Taxonomy" id="2044610"/>
    <lineage>
        <taxon>Bacteria</taxon>
        <taxon>Pseudomonadati</taxon>
        <taxon>Pseudomonadota</taxon>
        <taxon>Gammaproteobacteria</taxon>
        <taxon>Enterobacterales</taxon>
        <taxon>Erwiniaceae</taxon>
        <taxon>Pantoea</taxon>
    </lineage>
</organism>
<dbReference type="InterPro" id="IPR001048">
    <property type="entry name" value="Asp/Glu/Uridylate_kinase"/>
</dbReference>
<comment type="catalytic activity">
    <reaction evidence="8 10">
        <text>L-aspartate + ATP = 4-phospho-L-aspartate + ADP</text>
        <dbReference type="Rhea" id="RHEA:23776"/>
        <dbReference type="ChEBI" id="CHEBI:29991"/>
        <dbReference type="ChEBI" id="CHEBI:30616"/>
        <dbReference type="ChEBI" id="CHEBI:57535"/>
        <dbReference type="ChEBI" id="CHEBI:456216"/>
        <dbReference type="EC" id="2.7.2.4"/>
    </reaction>
</comment>
<sequence length="447" mass="49923">MTQKLIVAKFGGTSVADFNAMTRSANVVINNSDTRLVVLSASASITNILISLSEGYKDEIQRSFLIKKISNIQNSIIYQFKKSKNLHQSINKMIRTIDILSKNTSKVNSKELKDKIVCYGELMSSLIFIEILRQKKANVDWFDIRKVMITDSNFGCAQPNIKILSKKVIKYLKPLINQKIIITQGFIGSDNYGRTTTLGRGGSDYTAALLGEALQATRVDIWTDVSGIYTTDPHLVPTAKRIDEITFKEASEMAIFGAKVLHPSTLLPALRSNIPVYVSSSQKPESGGTYICNKTKNLPLFRALVLRKKQILLTLVNLNKYNKSIFLSKIFDILLHYNISVDILISSESSIVLTVNNCSQLNVVSSSLLFKFSSFCKINLEKNLSLITIIGNNLSKSYGTSKIIFGMLEPFNIRMICYGASKNNVCFVVPNIDSENIIRILHSNLFE</sequence>
<feature type="binding site" evidence="9">
    <location>
        <position position="229"/>
    </location>
    <ligand>
        <name>ATP</name>
        <dbReference type="ChEBI" id="CHEBI:30616"/>
    </ligand>
</feature>
<evidence type="ECO:0000259" key="13">
    <source>
        <dbReference type="Pfam" id="PF22468"/>
    </source>
</evidence>
<dbReference type="GO" id="GO:0005829">
    <property type="term" value="C:cytosol"/>
    <property type="evidence" value="ECO:0007669"/>
    <property type="project" value="TreeGrafter"/>
</dbReference>
<dbReference type="OrthoDB" id="9799110at2"/>
<dbReference type="UniPathway" id="UPA00050">
    <property type="reaction ID" value="UER00461"/>
</dbReference>
<dbReference type="GO" id="GO:0005524">
    <property type="term" value="F:ATP binding"/>
    <property type="evidence" value="ECO:0007669"/>
    <property type="project" value="UniProtKB-KW"/>
</dbReference>
<name>A0A2P5SZX4_9GAMM</name>
<dbReference type="SUPFAM" id="SSF53633">
    <property type="entry name" value="Carbamate kinase-like"/>
    <property type="match status" value="1"/>
</dbReference>
<dbReference type="GO" id="GO:0009090">
    <property type="term" value="P:homoserine biosynthetic process"/>
    <property type="evidence" value="ECO:0007669"/>
    <property type="project" value="TreeGrafter"/>
</dbReference>
<dbReference type="EMBL" id="PDKT01000002">
    <property type="protein sequence ID" value="PPI87899.1"/>
    <property type="molecule type" value="Genomic_DNA"/>
</dbReference>
<keyword evidence="5 10" id="KW-0418">Kinase</keyword>
<accession>A0A2P5SZX4</accession>
<keyword evidence="3 10" id="KW-0808">Transferase</keyword>
<keyword evidence="7" id="KW-0457">Lysine biosynthesis</keyword>
<dbReference type="Gene3D" id="1.20.120.1320">
    <property type="entry name" value="Aspartokinase, catalytic domain"/>
    <property type="match status" value="1"/>
</dbReference>
<dbReference type="InterPro" id="IPR001341">
    <property type="entry name" value="Asp_kinase"/>
</dbReference>
<dbReference type="Pfam" id="PF22468">
    <property type="entry name" value="ACT_9"/>
    <property type="match status" value="1"/>
</dbReference>
<feature type="binding site" evidence="9">
    <location>
        <begin position="259"/>
        <end position="260"/>
    </location>
    <ligand>
        <name>ATP</name>
        <dbReference type="ChEBI" id="CHEBI:30616"/>
    </ligand>
</feature>
<dbReference type="InterPro" id="IPR042199">
    <property type="entry name" value="AsparK_Bifunc_asparK/hSer_DH"/>
</dbReference>
<evidence type="ECO:0000256" key="3">
    <source>
        <dbReference type="ARBA" id="ARBA00022679"/>
    </source>
</evidence>
<evidence type="ECO:0000256" key="6">
    <source>
        <dbReference type="ARBA" id="ARBA00022840"/>
    </source>
</evidence>
<protein>
    <recommendedName>
        <fullName evidence="10">Aspartokinase</fullName>
        <ecNumber evidence="10">2.7.2.4</ecNumber>
    </recommendedName>
</protein>
<evidence type="ECO:0000256" key="8">
    <source>
        <dbReference type="ARBA" id="ARBA00047872"/>
    </source>
</evidence>
<dbReference type="InterPro" id="IPR018042">
    <property type="entry name" value="Aspartate_kinase_CS"/>
</dbReference>
<reference evidence="14 15" key="1">
    <citation type="journal article" date="2018" name="Genome Biol. Evol.">
        <title>Cladogenesis and Genomic Streamlining in Extracellular Endosymbionts of Tropical Stink Bugs.</title>
        <authorList>
            <person name="Otero-Bravo A."/>
            <person name="Goffredi S."/>
            <person name="Sabree Z.L."/>
        </authorList>
    </citation>
    <scope>NUCLEOTIDE SEQUENCE [LARGE SCALE GENOMIC DNA]</scope>
    <source>
        <strain evidence="14 15">SoEE</strain>
    </source>
</reference>
<dbReference type="PIRSF" id="PIRSF000726">
    <property type="entry name" value="Asp_kin"/>
    <property type="match status" value="1"/>
</dbReference>
<dbReference type="InterPro" id="IPR005260">
    <property type="entry name" value="Asp_kin_monofn"/>
</dbReference>
<dbReference type="PANTHER" id="PTHR21499">
    <property type="entry name" value="ASPARTATE KINASE"/>
    <property type="match status" value="1"/>
</dbReference>
<comment type="pathway">
    <text evidence="1 11">Amino-acid biosynthesis; L-lysine biosynthesis via DAP pathway; (S)-tetrahydrodipicolinate from L-aspartate: step 1/4.</text>
</comment>
<dbReference type="Proteomes" id="UP000296153">
    <property type="component" value="Unassembled WGS sequence"/>
</dbReference>
<keyword evidence="11" id="KW-0028">Amino-acid biosynthesis</keyword>
<dbReference type="EC" id="2.7.2.4" evidence="10"/>
<comment type="pathway">
    <text evidence="11">Amino-acid biosynthesis; L-threonine biosynthesis; L-threonine from L-aspartate: step 1/5.</text>
</comment>
<gene>
    <name evidence="14" type="ORF">CRV12_01630</name>
</gene>
<dbReference type="PANTHER" id="PTHR21499:SF59">
    <property type="entry name" value="ASPARTOKINASE"/>
    <property type="match status" value="1"/>
</dbReference>
<dbReference type="Gene3D" id="3.30.70.260">
    <property type="match status" value="2"/>
</dbReference>
<evidence type="ECO:0000256" key="4">
    <source>
        <dbReference type="ARBA" id="ARBA00022741"/>
    </source>
</evidence>
<dbReference type="UniPathway" id="UPA00051">
    <property type="reaction ID" value="UER00462"/>
</dbReference>
<evidence type="ECO:0000256" key="1">
    <source>
        <dbReference type="ARBA" id="ARBA00004766"/>
    </source>
</evidence>
<dbReference type="NCBIfam" id="TIGR00657">
    <property type="entry name" value="asp_kinases"/>
    <property type="match status" value="1"/>
</dbReference>
<keyword evidence="6 9" id="KW-0067">ATP-binding</keyword>
<evidence type="ECO:0000256" key="9">
    <source>
        <dbReference type="PIRSR" id="PIRSR000726-1"/>
    </source>
</evidence>
<evidence type="ECO:0000256" key="2">
    <source>
        <dbReference type="ARBA" id="ARBA00010122"/>
    </source>
</evidence>
<keyword evidence="4 9" id="KW-0547">Nucleotide-binding</keyword>
<dbReference type="InterPro" id="IPR036393">
    <property type="entry name" value="AceGlu_kinase-like_sf"/>
</dbReference>
<dbReference type="RefSeq" id="WP_136130928.1">
    <property type="nucleotide sequence ID" value="NZ_PDKT01000002.1"/>
</dbReference>
<comment type="pathway">
    <text evidence="11">Amino-acid biosynthesis; L-methionine biosynthesis via de novo pathway; L-homoserine from L-aspartate: step 1/3.</text>
</comment>
<evidence type="ECO:0000256" key="5">
    <source>
        <dbReference type="ARBA" id="ARBA00022777"/>
    </source>
</evidence>
<feature type="domain" description="Aspartokinase ACT" evidence="13">
    <location>
        <begin position="387"/>
        <end position="444"/>
    </location>
</feature>
<evidence type="ECO:0000313" key="15">
    <source>
        <dbReference type="Proteomes" id="UP000296153"/>
    </source>
</evidence>